<evidence type="ECO:0000313" key="2">
    <source>
        <dbReference type="EMBL" id="KXH26110.1"/>
    </source>
</evidence>
<evidence type="ECO:0000256" key="1">
    <source>
        <dbReference type="SAM" id="MobiDB-lite"/>
    </source>
</evidence>
<name>A0A135RQZ6_9PEZI</name>
<keyword evidence="3" id="KW-1185">Reference proteome</keyword>
<accession>A0A135RQZ6</accession>
<dbReference type="EMBL" id="JEMN01001828">
    <property type="protein sequence ID" value="KXH26110.1"/>
    <property type="molecule type" value="Genomic_DNA"/>
</dbReference>
<protein>
    <submittedName>
        <fullName evidence="2">Uncharacterized protein</fullName>
    </submittedName>
</protein>
<gene>
    <name evidence="2" type="ORF">CNYM01_13946</name>
</gene>
<proteinExistence type="predicted"/>
<comment type="caution">
    <text evidence="2">The sequence shown here is derived from an EMBL/GenBank/DDBJ whole genome shotgun (WGS) entry which is preliminary data.</text>
</comment>
<dbReference type="AlphaFoldDB" id="A0A135RQZ6"/>
<reference evidence="2 3" key="1">
    <citation type="submission" date="2014-02" db="EMBL/GenBank/DDBJ databases">
        <title>The genome sequence of Colletotrichum nymphaeae SA-01.</title>
        <authorList>
            <person name="Baroncelli R."/>
            <person name="Thon M.R."/>
        </authorList>
    </citation>
    <scope>NUCLEOTIDE SEQUENCE [LARGE SCALE GENOMIC DNA]</scope>
    <source>
        <strain evidence="2 3">SA-01</strain>
    </source>
</reference>
<dbReference type="Proteomes" id="UP000070054">
    <property type="component" value="Unassembled WGS sequence"/>
</dbReference>
<sequence>MEVKKPQSAGTALGTTDGFLLPPYELHNILRRQKTGTTVPDKLLTLRGPYRMQAHESIRQSARKDTQSKPGINAAAINSNPGPSVNTLSLNHLSAVLEARPHTSAKRIYPMKMAATL</sequence>
<organism evidence="2 3">
    <name type="scientific">Colletotrichum nymphaeae SA-01</name>
    <dbReference type="NCBI Taxonomy" id="1460502"/>
    <lineage>
        <taxon>Eukaryota</taxon>
        <taxon>Fungi</taxon>
        <taxon>Dikarya</taxon>
        <taxon>Ascomycota</taxon>
        <taxon>Pezizomycotina</taxon>
        <taxon>Sordariomycetes</taxon>
        <taxon>Hypocreomycetidae</taxon>
        <taxon>Glomerellales</taxon>
        <taxon>Glomerellaceae</taxon>
        <taxon>Colletotrichum</taxon>
        <taxon>Colletotrichum acutatum species complex</taxon>
    </lineage>
</organism>
<evidence type="ECO:0000313" key="3">
    <source>
        <dbReference type="Proteomes" id="UP000070054"/>
    </source>
</evidence>
<feature type="region of interest" description="Disordered" evidence="1">
    <location>
        <begin position="56"/>
        <end position="83"/>
    </location>
</feature>
<feature type="compositionally biased region" description="Basic and acidic residues" evidence="1">
    <location>
        <begin position="56"/>
        <end position="67"/>
    </location>
</feature>